<evidence type="ECO:0000313" key="1">
    <source>
        <dbReference type="EMBL" id="KAG5581272.1"/>
    </source>
</evidence>
<accession>A0A9J5X2F2</accession>
<proteinExistence type="predicted"/>
<keyword evidence="2" id="KW-1185">Reference proteome</keyword>
<organism evidence="1 2">
    <name type="scientific">Solanum commersonii</name>
    <name type="common">Commerson's wild potato</name>
    <name type="synonym">Commerson's nightshade</name>
    <dbReference type="NCBI Taxonomy" id="4109"/>
    <lineage>
        <taxon>Eukaryota</taxon>
        <taxon>Viridiplantae</taxon>
        <taxon>Streptophyta</taxon>
        <taxon>Embryophyta</taxon>
        <taxon>Tracheophyta</taxon>
        <taxon>Spermatophyta</taxon>
        <taxon>Magnoliopsida</taxon>
        <taxon>eudicotyledons</taxon>
        <taxon>Gunneridae</taxon>
        <taxon>Pentapetalae</taxon>
        <taxon>asterids</taxon>
        <taxon>lamiids</taxon>
        <taxon>Solanales</taxon>
        <taxon>Solanaceae</taxon>
        <taxon>Solanoideae</taxon>
        <taxon>Solaneae</taxon>
        <taxon>Solanum</taxon>
    </lineage>
</organism>
<dbReference type="Proteomes" id="UP000824120">
    <property type="component" value="Chromosome 10"/>
</dbReference>
<name>A0A9J5X2F2_SOLCO</name>
<gene>
    <name evidence="1" type="ORF">H5410_051899</name>
</gene>
<dbReference type="EMBL" id="JACXVP010000010">
    <property type="protein sequence ID" value="KAG5581272.1"/>
    <property type="molecule type" value="Genomic_DNA"/>
</dbReference>
<evidence type="ECO:0000313" key="2">
    <source>
        <dbReference type="Proteomes" id="UP000824120"/>
    </source>
</evidence>
<dbReference type="AlphaFoldDB" id="A0A9J5X2F2"/>
<reference evidence="1 2" key="1">
    <citation type="submission" date="2020-09" db="EMBL/GenBank/DDBJ databases">
        <title>De no assembly of potato wild relative species, Solanum commersonii.</title>
        <authorList>
            <person name="Cho K."/>
        </authorList>
    </citation>
    <scope>NUCLEOTIDE SEQUENCE [LARGE SCALE GENOMIC DNA]</scope>
    <source>
        <strain evidence="1">LZ3.2</strain>
        <tissue evidence="1">Leaf</tissue>
    </source>
</reference>
<sequence>KYEHTKEDQWKYDITDSEGNRQLGGEDFVDVNIIEKSDDCDATCEELKEKTMEVRVVSNLLSMFPNDTQENDCATSYEDLKSSHGDSDDEDPKRYTVFTLTRHLENPKFKFMLNMIFGNSKEFKRAIELHIVLQKKTSSLRTKVQVQMQFVRC</sequence>
<feature type="non-terminal residue" evidence="1">
    <location>
        <position position="1"/>
    </location>
</feature>
<comment type="caution">
    <text evidence="1">The sequence shown here is derived from an EMBL/GenBank/DDBJ whole genome shotgun (WGS) entry which is preliminary data.</text>
</comment>
<protein>
    <submittedName>
        <fullName evidence="1">Uncharacterized protein</fullName>
    </submittedName>
</protein>